<dbReference type="EMBL" id="LOCK01000001">
    <property type="protein sequence ID" value="KTE93399.1"/>
    <property type="molecule type" value="Genomic_DNA"/>
</dbReference>
<evidence type="ECO:0000313" key="6">
    <source>
        <dbReference type="Proteomes" id="UP000054623"/>
    </source>
</evidence>
<dbReference type="PATRIC" id="fig|49338.4.peg.111"/>
<dbReference type="AlphaFoldDB" id="A0A098AUF2"/>
<evidence type="ECO:0000256" key="1">
    <source>
        <dbReference type="ARBA" id="ARBA00023125"/>
    </source>
</evidence>
<feature type="domain" description="HTH tetR-type" evidence="3">
    <location>
        <begin position="6"/>
        <end position="66"/>
    </location>
</feature>
<dbReference type="OrthoDB" id="66596at2"/>
<evidence type="ECO:0000313" key="4">
    <source>
        <dbReference type="EMBL" id="CDW99989.1"/>
    </source>
</evidence>
<keyword evidence="4" id="KW-0371">Homeobox</keyword>
<accession>A0A098AUF2</accession>
<dbReference type="Pfam" id="PF00440">
    <property type="entry name" value="TetR_N"/>
    <property type="match status" value="1"/>
</dbReference>
<dbReference type="EMBL" id="LK996017">
    <property type="protein sequence ID" value="CDW99989.1"/>
    <property type="molecule type" value="Genomic_DNA"/>
</dbReference>
<dbReference type="InterPro" id="IPR009057">
    <property type="entry name" value="Homeodomain-like_sf"/>
</dbReference>
<name>A0A098AUF2_DESHA</name>
<feature type="DNA-binding region" description="H-T-H motif" evidence="2">
    <location>
        <begin position="29"/>
        <end position="48"/>
    </location>
</feature>
<reference evidence="5 6" key="2">
    <citation type="submission" date="2015-12" db="EMBL/GenBank/DDBJ databases">
        <title>Draft Genome Sequence of Desulfitobacterium hafniense Strain DH, a Sulfate-reducing Bacterium Isolated from Paddy Soils.</title>
        <authorList>
            <person name="Bao P."/>
            <person name="Zhang X."/>
            <person name="Li G."/>
        </authorList>
    </citation>
    <scope>NUCLEOTIDE SEQUENCE [LARGE SCALE GENOMIC DNA]</scope>
    <source>
        <strain evidence="5 6">DH</strain>
    </source>
</reference>
<evidence type="ECO:0000313" key="5">
    <source>
        <dbReference type="EMBL" id="KTE93399.1"/>
    </source>
</evidence>
<protein>
    <submittedName>
        <fullName evidence="4">Homeodomain-like</fullName>
    </submittedName>
</protein>
<evidence type="ECO:0000256" key="2">
    <source>
        <dbReference type="PROSITE-ProRule" id="PRU00335"/>
    </source>
</evidence>
<reference evidence="4" key="1">
    <citation type="submission" date="2014-07" db="EMBL/GenBank/DDBJ databases">
        <authorList>
            <person name="Hornung V.Bastian."/>
        </authorList>
    </citation>
    <scope>NUCLEOTIDE SEQUENCE</scope>
    <source>
        <strain evidence="4">PCE-S</strain>
    </source>
</reference>
<keyword evidence="1 2" id="KW-0238">DNA-binding</keyword>
<dbReference type="Proteomes" id="UP000054623">
    <property type="component" value="Unassembled WGS sequence"/>
</dbReference>
<organism evidence="4">
    <name type="scientific">Desulfitobacterium hafniense</name>
    <name type="common">Desulfitobacterium frappieri</name>
    <dbReference type="NCBI Taxonomy" id="49338"/>
    <lineage>
        <taxon>Bacteria</taxon>
        <taxon>Bacillati</taxon>
        <taxon>Bacillota</taxon>
        <taxon>Clostridia</taxon>
        <taxon>Eubacteriales</taxon>
        <taxon>Desulfitobacteriaceae</taxon>
        <taxon>Desulfitobacterium</taxon>
    </lineage>
</organism>
<dbReference type="Gene3D" id="1.10.357.10">
    <property type="entry name" value="Tetracycline Repressor, domain 2"/>
    <property type="match status" value="1"/>
</dbReference>
<dbReference type="RefSeq" id="WP_011458824.1">
    <property type="nucleotide sequence ID" value="NZ_LK996017.1"/>
</dbReference>
<dbReference type="GO" id="GO:0003677">
    <property type="term" value="F:DNA binding"/>
    <property type="evidence" value="ECO:0007669"/>
    <property type="project" value="UniProtKB-UniRule"/>
</dbReference>
<proteinExistence type="predicted"/>
<dbReference type="InterPro" id="IPR001647">
    <property type="entry name" value="HTH_TetR"/>
</dbReference>
<evidence type="ECO:0000259" key="3">
    <source>
        <dbReference type="PROSITE" id="PS50977"/>
    </source>
</evidence>
<dbReference type="SUPFAM" id="SSF46689">
    <property type="entry name" value="Homeodomain-like"/>
    <property type="match status" value="1"/>
</dbReference>
<gene>
    <name evidence="5" type="ORF">AT727_00095</name>
    <name evidence="4" type="ORF">DPCES_0102</name>
</gene>
<dbReference type="PROSITE" id="PS50977">
    <property type="entry name" value="HTH_TETR_2"/>
    <property type="match status" value="1"/>
</dbReference>
<sequence>MPPKQKISKDTLLAHAFSIAEESGINSVTSRSVAKKAGCSIQPVFSHFPTMEDLRQATFDYACEVFKEETMPYEQEPDFFSKLTMWVIDLARHRPNLYRLVYLSDAFRNSQLSDAIMGFQINEKALQKMMERYELPFTACQDILQRTFLLLYGAATMVCVNHADLSNEQIASMIRMSVSDMVQSAKKANGGSED</sequence>